<comment type="caution">
    <text evidence="7">The sequence shown here is derived from an EMBL/GenBank/DDBJ whole genome shotgun (WGS) entry which is preliminary data.</text>
</comment>
<dbReference type="OrthoDB" id="10056939at2759"/>
<keyword evidence="2 4" id="KW-0371">Homeobox</keyword>
<dbReference type="PROSITE" id="PS50071">
    <property type="entry name" value="HOMEOBOX_2"/>
    <property type="match status" value="1"/>
</dbReference>
<proteinExistence type="predicted"/>
<evidence type="ECO:0000256" key="3">
    <source>
        <dbReference type="ARBA" id="ARBA00023242"/>
    </source>
</evidence>
<reference evidence="7" key="1">
    <citation type="submission" date="2022-09" db="EMBL/GenBank/DDBJ databases">
        <title>Fusarium specimens isolated from Avocado Roots.</title>
        <authorList>
            <person name="Stajich J."/>
            <person name="Roper C."/>
            <person name="Heimlech-Rivalta G."/>
        </authorList>
    </citation>
    <scope>NUCLEOTIDE SEQUENCE</scope>
    <source>
        <strain evidence="7">CF00136</strain>
    </source>
</reference>
<evidence type="ECO:0000256" key="1">
    <source>
        <dbReference type="ARBA" id="ARBA00023125"/>
    </source>
</evidence>
<protein>
    <recommendedName>
        <fullName evidence="6">Homeobox domain-containing protein</fullName>
    </recommendedName>
</protein>
<evidence type="ECO:0000256" key="4">
    <source>
        <dbReference type="PROSITE-ProRule" id="PRU00108"/>
    </source>
</evidence>
<gene>
    <name evidence="7" type="ORF">NW762_013002</name>
</gene>
<dbReference type="InterPro" id="IPR009057">
    <property type="entry name" value="Homeodomain-like_sf"/>
</dbReference>
<feature type="region of interest" description="Disordered" evidence="5">
    <location>
        <begin position="216"/>
        <end position="258"/>
    </location>
</feature>
<feature type="compositionally biased region" description="Pro residues" evidence="5">
    <location>
        <begin position="149"/>
        <end position="159"/>
    </location>
</feature>
<accession>A0A9W8V867</accession>
<dbReference type="SUPFAM" id="SSF46689">
    <property type="entry name" value="Homeodomain-like"/>
    <property type="match status" value="1"/>
</dbReference>
<evidence type="ECO:0000313" key="7">
    <source>
        <dbReference type="EMBL" id="KAJ4247793.1"/>
    </source>
</evidence>
<evidence type="ECO:0000256" key="5">
    <source>
        <dbReference type="SAM" id="MobiDB-lite"/>
    </source>
</evidence>
<dbReference type="PANTHER" id="PTHR11850">
    <property type="entry name" value="HOMEOBOX PROTEIN TRANSCRIPTION FACTORS"/>
    <property type="match status" value="1"/>
</dbReference>
<dbReference type="InterPro" id="IPR008422">
    <property type="entry name" value="KN_HD"/>
</dbReference>
<organism evidence="7 8">
    <name type="scientific">Fusarium torreyae</name>
    <dbReference type="NCBI Taxonomy" id="1237075"/>
    <lineage>
        <taxon>Eukaryota</taxon>
        <taxon>Fungi</taxon>
        <taxon>Dikarya</taxon>
        <taxon>Ascomycota</taxon>
        <taxon>Pezizomycotina</taxon>
        <taxon>Sordariomycetes</taxon>
        <taxon>Hypocreomycetidae</taxon>
        <taxon>Hypocreales</taxon>
        <taxon>Nectriaceae</taxon>
        <taxon>Fusarium</taxon>
    </lineage>
</organism>
<dbReference type="SMART" id="SM00389">
    <property type="entry name" value="HOX"/>
    <property type="match status" value="1"/>
</dbReference>
<dbReference type="GO" id="GO:0005634">
    <property type="term" value="C:nucleus"/>
    <property type="evidence" value="ECO:0007669"/>
    <property type="project" value="UniProtKB-SubCell"/>
</dbReference>
<feature type="compositionally biased region" description="Polar residues" evidence="5">
    <location>
        <begin position="220"/>
        <end position="233"/>
    </location>
</feature>
<dbReference type="Pfam" id="PF05920">
    <property type="entry name" value="Homeobox_KN"/>
    <property type="match status" value="1"/>
</dbReference>
<dbReference type="AlphaFoldDB" id="A0A9W8V867"/>
<dbReference type="EMBL" id="JAOQAZ010000038">
    <property type="protein sequence ID" value="KAJ4247793.1"/>
    <property type="molecule type" value="Genomic_DNA"/>
</dbReference>
<comment type="subcellular location">
    <subcellularLocation>
        <location evidence="4">Nucleus</location>
    </subcellularLocation>
</comment>
<name>A0A9W8V867_9HYPO</name>
<sequence length="293" mass="32310">MADAPHTSPGAETDPSLSEVLGAELASSILDIDALTFDSSEFHSSGYVSVSPQDSFEQNDFLNVNFDELWSANLAQIPPGTSTTDFNQSLPVDLSQHQEPHLHQDASASQERPIQQGTEYSNHEFDDLLDNVFEFPTSKQLSAHTPDTGTPPLPSPLPPKIGNRFTLDSLRALKEWFSKHSKNPYPTEEEKTMLEHQTGLNRTQVTNWLANARRRRTTTDNGTQTVASRTAKSPSDAIYTPRRAGTPIPRSRHSPRNMDPLQRWVDSPPENEPAAVSAIARAMASGDLVSSRI</sequence>
<dbReference type="CDD" id="cd00086">
    <property type="entry name" value="homeodomain"/>
    <property type="match status" value="1"/>
</dbReference>
<keyword evidence="8" id="KW-1185">Reference proteome</keyword>
<dbReference type="Proteomes" id="UP001152049">
    <property type="component" value="Unassembled WGS sequence"/>
</dbReference>
<feature type="domain" description="Homeobox" evidence="6">
    <location>
        <begin position="164"/>
        <end position="219"/>
    </location>
</feature>
<evidence type="ECO:0000313" key="8">
    <source>
        <dbReference type="Proteomes" id="UP001152049"/>
    </source>
</evidence>
<feature type="region of interest" description="Disordered" evidence="5">
    <location>
        <begin position="140"/>
        <end position="159"/>
    </location>
</feature>
<evidence type="ECO:0000259" key="6">
    <source>
        <dbReference type="PROSITE" id="PS50071"/>
    </source>
</evidence>
<feature type="DNA-binding region" description="Homeobox" evidence="4">
    <location>
        <begin position="166"/>
        <end position="220"/>
    </location>
</feature>
<dbReference type="InterPro" id="IPR001356">
    <property type="entry name" value="HD"/>
</dbReference>
<dbReference type="InterPro" id="IPR050224">
    <property type="entry name" value="TALE_homeobox"/>
</dbReference>
<evidence type="ECO:0000256" key="2">
    <source>
        <dbReference type="ARBA" id="ARBA00023155"/>
    </source>
</evidence>
<keyword evidence="1 4" id="KW-0238">DNA-binding</keyword>
<dbReference type="GO" id="GO:0003677">
    <property type="term" value="F:DNA binding"/>
    <property type="evidence" value="ECO:0007669"/>
    <property type="project" value="UniProtKB-UniRule"/>
</dbReference>
<dbReference type="Gene3D" id="1.10.10.60">
    <property type="entry name" value="Homeodomain-like"/>
    <property type="match status" value="1"/>
</dbReference>
<feature type="region of interest" description="Disordered" evidence="5">
    <location>
        <begin position="95"/>
        <end position="114"/>
    </location>
</feature>
<dbReference type="GO" id="GO:0006355">
    <property type="term" value="P:regulation of DNA-templated transcription"/>
    <property type="evidence" value="ECO:0007669"/>
    <property type="project" value="InterPro"/>
</dbReference>
<keyword evidence="3 4" id="KW-0539">Nucleus</keyword>